<comment type="caution">
    <text evidence="1">The sequence shown here is derived from an EMBL/GenBank/DDBJ whole genome shotgun (WGS) entry which is preliminary data.</text>
</comment>
<evidence type="ECO:0000313" key="2">
    <source>
        <dbReference type="Proteomes" id="UP001209878"/>
    </source>
</evidence>
<keyword evidence="2" id="KW-1185">Reference proteome</keyword>
<sequence>MLNVCSPLQGSGIFPFLSCLKQWIQETILFYRIMSSNVIVPFRKWTRAPCSQKDQTRNRRWEDIVVSMVLARFAEVYSDENQLCLKINLLFWFSKETFAFYWTEIID</sequence>
<organism evidence="1 2">
    <name type="scientific">Ridgeia piscesae</name>
    <name type="common">Tubeworm</name>
    <dbReference type="NCBI Taxonomy" id="27915"/>
    <lineage>
        <taxon>Eukaryota</taxon>
        <taxon>Metazoa</taxon>
        <taxon>Spiralia</taxon>
        <taxon>Lophotrochozoa</taxon>
        <taxon>Annelida</taxon>
        <taxon>Polychaeta</taxon>
        <taxon>Sedentaria</taxon>
        <taxon>Canalipalpata</taxon>
        <taxon>Sabellida</taxon>
        <taxon>Siboglinidae</taxon>
        <taxon>Ridgeia</taxon>
    </lineage>
</organism>
<name>A0AAD9K823_RIDPI</name>
<accession>A0AAD9K823</accession>
<gene>
    <name evidence="1" type="ORF">NP493_1318g00002</name>
</gene>
<evidence type="ECO:0000313" key="1">
    <source>
        <dbReference type="EMBL" id="KAK2166486.1"/>
    </source>
</evidence>
<reference evidence="1" key="1">
    <citation type="journal article" date="2023" name="Mol. Biol. Evol.">
        <title>Third-Generation Sequencing Reveals the Adaptive Role of the Epigenome in Three Deep-Sea Polychaetes.</title>
        <authorList>
            <person name="Perez M."/>
            <person name="Aroh O."/>
            <person name="Sun Y."/>
            <person name="Lan Y."/>
            <person name="Juniper S.K."/>
            <person name="Young C.R."/>
            <person name="Angers B."/>
            <person name="Qian P.Y."/>
        </authorList>
    </citation>
    <scope>NUCLEOTIDE SEQUENCE</scope>
    <source>
        <strain evidence="1">R07B-5</strain>
    </source>
</reference>
<proteinExistence type="predicted"/>
<dbReference type="EMBL" id="JAODUO010001318">
    <property type="protein sequence ID" value="KAK2166486.1"/>
    <property type="molecule type" value="Genomic_DNA"/>
</dbReference>
<dbReference type="Proteomes" id="UP001209878">
    <property type="component" value="Unassembled WGS sequence"/>
</dbReference>
<protein>
    <submittedName>
        <fullName evidence="1">Uncharacterized protein</fullName>
    </submittedName>
</protein>
<dbReference type="AlphaFoldDB" id="A0AAD9K823"/>